<dbReference type="PATRIC" id="fig|46429.4.peg.1835"/>
<evidence type="ECO:0000313" key="4">
    <source>
        <dbReference type="EMBL" id="KEQ53821.1"/>
    </source>
</evidence>
<evidence type="ECO:0000256" key="1">
    <source>
        <dbReference type="ARBA" id="ARBA00006174"/>
    </source>
</evidence>
<dbReference type="InterPro" id="IPR042188">
    <property type="entry name" value="MmgE/PrpD_sf_2"/>
</dbReference>
<dbReference type="AlphaFoldDB" id="A0A081RF48"/>
<dbReference type="PANTHER" id="PTHR16943:SF8">
    <property type="entry name" value="2-METHYLCITRATE DEHYDRATASE"/>
    <property type="match status" value="1"/>
</dbReference>
<dbReference type="Proteomes" id="UP000028411">
    <property type="component" value="Unassembled WGS sequence"/>
</dbReference>
<dbReference type="SUPFAM" id="SSF103378">
    <property type="entry name" value="2-methylcitrate dehydratase PrpD"/>
    <property type="match status" value="1"/>
</dbReference>
<dbReference type="OrthoDB" id="7472733at2"/>
<feature type="domain" description="MmgE/PrpD C-terminal" evidence="3">
    <location>
        <begin position="272"/>
        <end position="443"/>
    </location>
</feature>
<dbReference type="InterPro" id="IPR042183">
    <property type="entry name" value="MmgE/PrpD_sf_1"/>
</dbReference>
<sequence length="462" mass="49963">MIAASQKLSEWVGGLRFGDLPEDVVTATRLRIIDVIGLSIAGGQRPFGESVRRATANLHPGTEARIWGAKARASMSGAAFANGALSQALEFDDTHNESIVHMSSPAVAAALALGDRLRSGGRDAILAVAIGNEISCRVGSLAPGQFHKRGFHPSGLFAPFGVSWLAAKMQSLDQRQMICAAGITGSFAAGLIQCWVDGTQSKFLHPGWAAQSGIAAATLAKAGVTGPGEVLEGRFGLYASHLQDSAVVPDWNRLTEALGDEWESRNASFKPFPAAHVIHPYISALLRLRERHGLSEERISRIRCDVAPYIVGIVCEPQDEKLHPLTDSHGRVSLQYTLAEALVRGRLGKDAYQPEFLRDEAILSLTRRVDYRVDETLPGPEQFKGVISVELTDGTILQEVEEHNRGSAENPMTTEEIVAKFRENVAGTLSADQTERLVDAALALDRFDDVSRFTELTVTDHD</sequence>
<comment type="caution">
    <text evidence="4">The sequence shown here is derived from an EMBL/GenBank/DDBJ whole genome shotgun (WGS) entry which is preliminary data.</text>
</comment>
<dbReference type="Pfam" id="PF03972">
    <property type="entry name" value="MmgE_PrpD_N"/>
    <property type="match status" value="1"/>
</dbReference>
<dbReference type="PANTHER" id="PTHR16943">
    <property type="entry name" value="2-METHYLCITRATE DEHYDRATASE-RELATED"/>
    <property type="match status" value="1"/>
</dbReference>
<dbReference type="InterPro" id="IPR045337">
    <property type="entry name" value="MmgE_PrpD_C"/>
</dbReference>
<dbReference type="InterPro" id="IPR036148">
    <property type="entry name" value="MmgE/PrpD_sf"/>
</dbReference>
<dbReference type="InterPro" id="IPR045336">
    <property type="entry name" value="MmgE_PrpD_N"/>
</dbReference>
<evidence type="ECO:0000259" key="3">
    <source>
        <dbReference type="Pfam" id="PF19305"/>
    </source>
</evidence>
<feature type="domain" description="MmgE/PrpD N-terminal" evidence="2">
    <location>
        <begin position="6"/>
        <end position="244"/>
    </location>
</feature>
<dbReference type="Gene3D" id="1.10.4100.10">
    <property type="entry name" value="2-methylcitrate dehydratase PrpD"/>
    <property type="match status" value="1"/>
</dbReference>
<evidence type="ECO:0000313" key="5">
    <source>
        <dbReference type="Proteomes" id="UP000028411"/>
    </source>
</evidence>
<accession>A0A081RF48</accession>
<dbReference type="Pfam" id="PF19305">
    <property type="entry name" value="MmgE_PrpD_C"/>
    <property type="match status" value="1"/>
</dbReference>
<proteinExistence type="inferred from homology"/>
<dbReference type="EMBL" id="JFHR01000017">
    <property type="protein sequence ID" value="KEQ53821.1"/>
    <property type="molecule type" value="Genomic_DNA"/>
</dbReference>
<dbReference type="eggNOG" id="COG2079">
    <property type="taxonomic scope" value="Bacteria"/>
</dbReference>
<organism evidence="4 5">
    <name type="scientific">Sphingobium chlorophenolicum</name>
    <dbReference type="NCBI Taxonomy" id="46429"/>
    <lineage>
        <taxon>Bacteria</taxon>
        <taxon>Pseudomonadati</taxon>
        <taxon>Pseudomonadota</taxon>
        <taxon>Alphaproteobacteria</taxon>
        <taxon>Sphingomonadales</taxon>
        <taxon>Sphingomonadaceae</taxon>
        <taxon>Sphingobium</taxon>
    </lineage>
</organism>
<evidence type="ECO:0000259" key="2">
    <source>
        <dbReference type="Pfam" id="PF03972"/>
    </source>
</evidence>
<dbReference type="Gene3D" id="3.30.1330.120">
    <property type="entry name" value="2-methylcitrate dehydratase PrpD"/>
    <property type="match status" value="1"/>
</dbReference>
<gene>
    <name evidence="4" type="ORF">BV95_01866</name>
</gene>
<protein>
    <submittedName>
        <fullName evidence="4">MmgE/PrpD family protein</fullName>
    </submittedName>
</protein>
<comment type="similarity">
    <text evidence="1">Belongs to the PrpD family.</text>
</comment>
<dbReference type="InterPro" id="IPR005656">
    <property type="entry name" value="MmgE_PrpD"/>
</dbReference>
<dbReference type="GO" id="GO:0016829">
    <property type="term" value="F:lyase activity"/>
    <property type="evidence" value="ECO:0007669"/>
    <property type="project" value="InterPro"/>
</dbReference>
<name>A0A081RF48_SPHCR</name>
<reference evidence="4 5" key="1">
    <citation type="submission" date="2014-02" db="EMBL/GenBank/DDBJ databases">
        <title>Whole genome sequence of Sphingobium chlorophenolicum NBRC 16172.</title>
        <authorList>
            <person name="Gan H.M."/>
            <person name="Gan H.Y."/>
            <person name="Chew T.H."/>
            <person name="Savka M.A."/>
        </authorList>
    </citation>
    <scope>NUCLEOTIDE SEQUENCE [LARGE SCALE GENOMIC DNA]</scope>
    <source>
        <strain evidence="4 5">NBRC 16172</strain>
    </source>
</reference>